<protein>
    <submittedName>
        <fullName evidence="1">Uncharacterized protein</fullName>
    </submittedName>
</protein>
<keyword evidence="2" id="KW-1185">Reference proteome</keyword>
<gene>
    <name evidence="1" type="ORF">D8S85_02945</name>
</gene>
<dbReference type="RefSeq" id="WP_106624761.1">
    <property type="nucleotide sequence ID" value="NZ_CP032819.1"/>
</dbReference>
<dbReference type="EMBL" id="CP032819">
    <property type="protein sequence ID" value="AZS28610.1"/>
    <property type="molecule type" value="Genomic_DNA"/>
</dbReference>
<name>A0A3S9VQ09_9BACT</name>
<dbReference type="Proteomes" id="UP000270673">
    <property type="component" value="Chromosome"/>
</dbReference>
<dbReference type="KEGG" id="buy:D8S85_02945"/>
<reference evidence="1 2" key="1">
    <citation type="submission" date="2018-10" db="EMBL/GenBank/DDBJ databases">
        <title>Butyricimonas faecalis sp. nov., isolated from human faeces and emended description of the genus Butyricimonas.</title>
        <authorList>
            <person name="Le Roy T."/>
            <person name="Van der Smissen P."/>
            <person name="Paquot A."/>
            <person name="Delzenne N."/>
            <person name="Muccioli G."/>
            <person name="Collet J.-F."/>
            <person name="Cani P.D."/>
        </authorList>
    </citation>
    <scope>NUCLEOTIDE SEQUENCE [LARGE SCALE GENOMIC DNA]</scope>
    <source>
        <strain evidence="1 2">H184</strain>
    </source>
</reference>
<proteinExistence type="predicted"/>
<evidence type="ECO:0000313" key="2">
    <source>
        <dbReference type="Proteomes" id="UP000270673"/>
    </source>
</evidence>
<sequence>MKTTLFSKNRDEKNYELFFESDELHRVQYLLETKQFTGLSALQSVENEDTGIKLELSLAERGKLVTAQLFEYIMSAYEAVSPIMTFRNKEAVALSGAVTLDE</sequence>
<organism evidence="1 2">
    <name type="scientific">Butyricimonas faecalis</name>
    <dbReference type="NCBI Taxonomy" id="2093856"/>
    <lineage>
        <taxon>Bacteria</taxon>
        <taxon>Pseudomonadati</taxon>
        <taxon>Bacteroidota</taxon>
        <taxon>Bacteroidia</taxon>
        <taxon>Bacteroidales</taxon>
        <taxon>Odoribacteraceae</taxon>
        <taxon>Butyricimonas</taxon>
    </lineage>
</organism>
<dbReference type="AlphaFoldDB" id="A0A3S9VQ09"/>
<evidence type="ECO:0000313" key="1">
    <source>
        <dbReference type="EMBL" id="AZS28610.1"/>
    </source>
</evidence>
<accession>A0A3S9VQ09</accession>
<dbReference type="OrthoDB" id="1098266at2"/>